<dbReference type="NCBIfam" id="TIGR03817">
    <property type="entry name" value="DECH_helic"/>
    <property type="match status" value="1"/>
</dbReference>
<reference evidence="5 6" key="1">
    <citation type="journal article" date="2013" name="Genome Announc.">
        <title>Whole-Genome Sequence of the Clinical Strain Corynebacterium argentoratense DSM 44202, Isolated from a Human Throat Specimen.</title>
        <authorList>
            <person name="Bomholt C."/>
            <person name="Glaub A."/>
            <person name="Gravermann K."/>
            <person name="Albersmeier A."/>
            <person name="Brinkrolf K."/>
            <person name="Ruckert C."/>
            <person name="Tauch A."/>
        </authorList>
    </citation>
    <scope>NUCLEOTIDE SEQUENCE [LARGE SCALE GENOMIC DNA]</scope>
    <source>
        <strain evidence="5">DSM 44202</strain>
    </source>
</reference>
<dbReference type="AlphaFoldDB" id="U3GWI0"/>
<dbReference type="SMART" id="SM00490">
    <property type="entry name" value="HELICc"/>
    <property type="match status" value="1"/>
</dbReference>
<evidence type="ECO:0000256" key="2">
    <source>
        <dbReference type="ARBA" id="ARBA00022840"/>
    </source>
</evidence>
<keyword evidence="6" id="KW-1185">Reference proteome</keyword>
<dbReference type="EMBL" id="CP006365">
    <property type="protein sequence ID" value="AGU14336.1"/>
    <property type="molecule type" value="Genomic_DNA"/>
</dbReference>
<dbReference type="GO" id="GO:0005524">
    <property type="term" value="F:ATP binding"/>
    <property type="evidence" value="ECO:0007669"/>
    <property type="project" value="UniProtKB-KW"/>
</dbReference>
<dbReference type="Pfam" id="PF00270">
    <property type="entry name" value="DEAD"/>
    <property type="match status" value="1"/>
</dbReference>
<evidence type="ECO:0000256" key="1">
    <source>
        <dbReference type="ARBA" id="ARBA00022741"/>
    </source>
</evidence>
<dbReference type="SUPFAM" id="SSF52540">
    <property type="entry name" value="P-loop containing nucleoside triphosphate hydrolases"/>
    <property type="match status" value="1"/>
</dbReference>
<dbReference type="InterPro" id="IPR022307">
    <property type="entry name" value="Helicase_put_actinobac"/>
</dbReference>
<dbReference type="GO" id="GO:0036297">
    <property type="term" value="P:interstrand cross-link repair"/>
    <property type="evidence" value="ECO:0007669"/>
    <property type="project" value="TreeGrafter"/>
</dbReference>
<proteinExistence type="predicted"/>
<dbReference type="InterPro" id="IPR018973">
    <property type="entry name" value="MZB"/>
</dbReference>
<dbReference type="Gene3D" id="3.40.50.300">
    <property type="entry name" value="P-loop containing nucleotide triphosphate hydrolases"/>
    <property type="match status" value="2"/>
</dbReference>
<dbReference type="RefSeq" id="WP_020975458.1">
    <property type="nucleotide sequence ID" value="NC_022198.1"/>
</dbReference>
<dbReference type="CDD" id="cd18797">
    <property type="entry name" value="SF2_C_Hrq"/>
    <property type="match status" value="1"/>
</dbReference>
<dbReference type="KEGG" id="caz:CARG_00685"/>
<dbReference type="PANTHER" id="PTHR47957">
    <property type="entry name" value="ATP-DEPENDENT HELICASE HRQ1"/>
    <property type="match status" value="1"/>
</dbReference>
<organism evidence="5 6">
    <name type="scientific">Corynebacterium argentoratense DSM 44202</name>
    <dbReference type="NCBI Taxonomy" id="1348662"/>
    <lineage>
        <taxon>Bacteria</taxon>
        <taxon>Bacillati</taxon>
        <taxon>Actinomycetota</taxon>
        <taxon>Actinomycetes</taxon>
        <taxon>Mycobacteriales</taxon>
        <taxon>Corynebacteriaceae</taxon>
        <taxon>Corynebacterium</taxon>
    </lineage>
</organism>
<evidence type="ECO:0008006" key="7">
    <source>
        <dbReference type="Google" id="ProtNLM"/>
    </source>
</evidence>
<dbReference type="InterPro" id="IPR001650">
    <property type="entry name" value="Helicase_C-like"/>
</dbReference>
<evidence type="ECO:0000313" key="5">
    <source>
        <dbReference type="EMBL" id="AGU14336.1"/>
    </source>
</evidence>
<evidence type="ECO:0000313" key="6">
    <source>
        <dbReference type="Proteomes" id="UP000016943"/>
    </source>
</evidence>
<dbReference type="SMART" id="SM00487">
    <property type="entry name" value="DEXDc"/>
    <property type="match status" value="1"/>
</dbReference>
<dbReference type="InterPro" id="IPR011545">
    <property type="entry name" value="DEAD/DEAH_box_helicase_dom"/>
</dbReference>
<dbReference type="PROSITE" id="PS51194">
    <property type="entry name" value="HELICASE_CTER"/>
    <property type="match status" value="1"/>
</dbReference>
<feature type="domain" description="Helicase ATP-binding" evidence="3">
    <location>
        <begin position="68"/>
        <end position="244"/>
    </location>
</feature>
<dbReference type="OrthoDB" id="143059at2"/>
<dbReference type="Pfam" id="PF00271">
    <property type="entry name" value="Helicase_C"/>
    <property type="match status" value="1"/>
</dbReference>
<accession>U3GWI0</accession>
<dbReference type="Pfam" id="PF22982">
    <property type="entry name" value="WHD_HRQ1"/>
    <property type="match status" value="1"/>
</dbReference>
<name>U3GWI0_9CORY</name>
<dbReference type="PANTHER" id="PTHR47957:SF3">
    <property type="entry name" value="ATP-DEPENDENT HELICASE HRQ1"/>
    <property type="match status" value="1"/>
</dbReference>
<keyword evidence="1" id="KW-0547">Nucleotide-binding</keyword>
<protein>
    <recommendedName>
        <fullName evidence="7">DEAD/DEAH box helicase</fullName>
    </recommendedName>
</protein>
<dbReference type="GeneID" id="78249017"/>
<dbReference type="GO" id="GO:0006289">
    <property type="term" value="P:nucleotide-excision repair"/>
    <property type="evidence" value="ECO:0007669"/>
    <property type="project" value="TreeGrafter"/>
</dbReference>
<evidence type="ECO:0000259" key="3">
    <source>
        <dbReference type="PROSITE" id="PS51192"/>
    </source>
</evidence>
<dbReference type="Proteomes" id="UP000016943">
    <property type="component" value="Chromosome"/>
</dbReference>
<dbReference type="PROSITE" id="PS51192">
    <property type="entry name" value="HELICASE_ATP_BIND_1"/>
    <property type="match status" value="1"/>
</dbReference>
<dbReference type="HOGENOM" id="CLU_000809_3_2_11"/>
<dbReference type="InterPro" id="IPR055227">
    <property type="entry name" value="HRQ1_WHD"/>
</dbReference>
<dbReference type="CDD" id="cd17923">
    <property type="entry name" value="DEXHc_Hrq1-like"/>
    <property type="match status" value="1"/>
</dbReference>
<sequence>MVDKNPFFGEEIGKILADSLPDSRVTHMHTIPPRAASYAPWPEWADDAPWLKDIVDGNQLYTHQAQFAEAAFNGRDVIISTGTSSGKSLAYLLPVLCTLSVDKHACAIYLSPTKSLGADQLRKLNRINAPGVVVALYDGDTPAHTRSTIRNEARFILSNPDMLHMILGNHEKWARLLRNLRFVIIDEAHVYRGLFGANVSWLIRRLLRVCRRYGSSPVLLFASATINGPAEHAERLGGRDVLAIEEDHSPQGPRTIMLWEPGLKDDQAGTPGVGELVSQRISASADAARLMATAVDEGARTLCFTRSRRQAEQVALHVQELTDAPVASYRAGYLPEERRALERALDEGQLMGVAATNALELGIDLGGLDIVVCAGYPGTVASFWQQAGRAGRRGQGSLVVLVARDDPMDMFMVHHPDRLLGTPVERSVFNPLNPFILKGHLWCAAGEVPLSLEEAAEFPDVIDELAAEGLLVRRSRGVFAREPGAHGHVQMRGQSSQVLIVEDTGRVLGTVDSGRAPAQVHPGAVYVHRGETFVVDSLDLDEGLAMVHAQCPEWTTFARSTTDIRIIDPPEQVAVSTPAPGVELACVNVEVTDRVVGYVRKLRDGSGVIPAPNGSQMIALDMPPSTVSTRAVVYTIDPGLLAALPDIPGALHAAEHAAIGLLPLIATCDRWDIGGVSTAVHADTGMPTVFVYDGHAGGAGFSDAGHERFREWISATLERVEHCDCSAGCPSCIQSPKCGNGNQPLHKAGAIFVLRLLLGLPATVPAKS</sequence>
<dbReference type="InterPro" id="IPR027417">
    <property type="entry name" value="P-loop_NTPase"/>
</dbReference>
<gene>
    <name evidence="5" type="ORF">CARG_00685</name>
</gene>
<dbReference type="GO" id="GO:0043138">
    <property type="term" value="F:3'-5' DNA helicase activity"/>
    <property type="evidence" value="ECO:0007669"/>
    <property type="project" value="TreeGrafter"/>
</dbReference>
<dbReference type="InterPro" id="IPR014001">
    <property type="entry name" value="Helicase_ATP-bd"/>
</dbReference>
<feature type="domain" description="Helicase C-terminal" evidence="4">
    <location>
        <begin position="286"/>
        <end position="435"/>
    </location>
</feature>
<keyword evidence="2" id="KW-0067">ATP-binding</keyword>
<dbReference type="Pfam" id="PF09369">
    <property type="entry name" value="MZB"/>
    <property type="match status" value="1"/>
</dbReference>
<evidence type="ECO:0000259" key="4">
    <source>
        <dbReference type="PROSITE" id="PS51194"/>
    </source>
</evidence>
<dbReference type="PATRIC" id="fig|1348662.3.peg.133"/>
<dbReference type="STRING" id="1348662.CARG_00685"/>
<dbReference type="GO" id="GO:0003676">
    <property type="term" value="F:nucleic acid binding"/>
    <property type="evidence" value="ECO:0007669"/>
    <property type="project" value="InterPro"/>
</dbReference>
<dbReference type="eggNOG" id="COG1205">
    <property type="taxonomic scope" value="Bacteria"/>
</dbReference>